<comment type="subcellular location">
    <subcellularLocation>
        <location evidence="1">Membrane</location>
        <topology evidence="1">Multi-pass membrane protein</topology>
    </subcellularLocation>
</comment>
<evidence type="ECO:0000256" key="3">
    <source>
        <dbReference type="ARBA" id="ARBA00022448"/>
    </source>
</evidence>
<feature type="transmembrane region" description="Helical" evidence="8">
    <location>
        <begin position="283"/>
        <end position="304"/>
    </location>
</feature>
<dbReference type="GO" id="GO:0071916">
    <property type="term" value="F:dipeptide transmembrane transporter activity"/>
    <property type="evidence" value="ECO:0007669"/>
    <property type="project" value="UniProtKB-ARBA"/>
</dbReference>
<dbReference type="Gene3D" id="1.20.1250.20">
    <property type="entry name" value="MFS general substrate transporter like domains"/>
    <property type="match status" value="1"/>
</dbReference>
<dbReference type="GeneID" id="85225746"/>
<dbReference type="GO" id="GO:0005886">
    <property type="term" value="C:plasma membrane"/>
    <property type="evidence" value="ECO:0007669"/>
    <property type="project" value="UniProtKB-ARBA"/>
</dbReference>
<dbReference type="InterPro" id="IPR018456">
    <property type="entry name" value="PTR2_symporter_CS"/>
</dbReference>
<dbReference type="PANTHER" id="PTHR11654">
    <property type="entry name" value="OLIGOPEPTIDE TRANSPORTER-RELATED"/>
    <property type="match status" value="1"/>
</dbReference>
<organism evidence="9 10">
    <name type="scientific">Malassezia japonica</name>
    <dbReference type="NCBI Taxonomy" id="223818"/>
    <lineage>
        <taxon>Eukaryota</taxon>
        <taxon>Fungi</taxon>
        <taxon>Dikarya</taxon>
        <taxon>Basidiomycota</taxon>
        <taxon>Ustilaginomycotina</taxon>
        <taxon>Malasseziomycetes</taxon>
        <taxon>Malasseziales</taxon>
        <taxon>Malasseziaceae</taxon>
        <taxon>Malassezia</taxon>
    </lineage>
</organism>
<keyword evidence="5 8" id="KW-1133">Transmembrane helix</keyword>
<dbReference type="RefSeq" id="XP_060122023.1">
    <property type="nucleotide sequence ID" value="XM_060266040.1"/>
</dbReference>
<feature type="transmembrane region" description="Helical" evidence="8">
    <location>
        <begin position="171"/>
        <end position="190"/>
    </location>
</feature>
<feature type="transmembrane region" description="Helical" evidence="8">
    <location>
        <begin position="379"/>
        <end position="399"/>
    </location>
</feature>
<dbReference type="InterPro" id="IPR000109">
    <property type="entry name" value="POT_fam"/>
</dbReference>
<keyword evidence="3" id="KW-0813">Transport</keyword>
<gene>
    <name evidence="9" type="ORF">MJAP1_002097</name>
</gene>
<keyword evidence="4 8" id="KW-0812">Transmembrane</keyword>
<dbReference type="Proteomes" id="UP001217754">
    <property type="component" value="Chromosome 3"/>
</dbReference>
<dbReference type="PROSITE" id="PS01022">
    <property type="entry name" value="PTR2_1"/>
    <property type="match status" value="1"/>
</dbReference>
<feature type="transmembrane region" description="Helical" evidence="8">
    <location>
        <begin position="140"/>
        <end position="159"/>
    </location>
</feature>
<evidence type="ECO:0000256" key="1">
    <source>
        <dbReference type="ARBA" id="ARBA00004141"/>
    </source>
</evidence>
<evidence type="ECO:0000313" key="10">
    <source>
        <dbReference type="Proteomes" id="UP001217754"/>
    </source>
</evidence>
<feature type="transmembrane region" description="Helical" evidence="8">
    <location>
        <begin position="543"/>
        <end position="565"/>
    </location>
</feature>
<evidence type="ECO:0000256" key="6">
    <source>
        <dbReference type="ARBA" id="ARBA00023136"/>
    </source>
</evidence>
<keyword evidence="10" id="KW-1185">Reference proteome</keyword>
<dbReference type="FunFam" id="1.20.1250.20:FF:000085">
    <property type="entry name" value="MFS peptide transporter Ptr2"/>
    <property type="match status" value="1"/>
</dbReference>
<evidence type="ECO:0000256" key="7">
    <source>
        <dbReference type="SAM" id="MobiDB-lite"/>
    </source>
</evidence>
<evidence type="ECO:0000313" key="9">
    <source>
        <dbReference type="EMBL" id="WFD39126.1"/>
    </source>
</evidence>
<sequence>MVVEAAYDQGFIAQGTADQVNYEQHLHEAGKDETIPAGLSHLGDSGKKVDEDVTEWHFPTEEERSTLRRVPEKINFPTFAIGICEFAERFSYYGATQVYNNFIQFKRPVIDGVVQRSGAGRGIAQHSGALAMGSRAATGLITFNSFWCYVTPLVGAWLADTYWGRFKTITYGVFVAQIGHILLVISAIPGVLDNLQGAKACFIIALIIMGTGTGVFKASCPVLVAEQMKVKEETVVTLKSGERVIIDPALTTARVYVWYYLMINLGSLAGQLGMIYAEMNHGYWLAYLLPTLVFFLPVPVLWFGRNYYVSTPPQGSVLSTACKAWGRAIKASWSWNPTTFIRNCKSDHFWDVSRPSMVQDQSPDWMIYNDRWIDELSRGIKACAIFIFFPLYWLCYNQLTGPLLTQSSQMSLNGSPSELVSQLDPIFIIVMCPLFNLLVYPMIDRYRINFTPIKRITVGFICVSMSMIWASVLQHYIYQTNPCGKYVGDSITLNGVDCSEAASSINVWVQSGAYVLIGLSEIFASIVSMEIAMIMAPKNMRSIVMAIGSFTTAVAAAIGEAFVALSANPLFVVNYGVFAGLSFVGGLLFWFFFYKIDRKQDELNLIGQEGYEKAQGHETGGFVSTNEKNPEPATEAPSNEKAPTVLTP</sequence>
<keyword evidence="6 8" id="KW-0472">Membrane</keyword>
<feature type="transmembrane region" description="Helical" evidence="8">
    <location>
        <begin position="257"/>
        <end position="277"/>
    </location>
</feature>
<comment type="similarity">
    <text evidence="2">Belongs to the major facilitator superfamily. Proton-dependent oligopeptide transporter (POT/PTR) (TC 2.A.17) family.</text>
</comment>
<feature type="transmembrane region" description="Helical" evidence="8">
    <location>
        <begin position="419"/>
        <end position="443"/>
    </location>
</feature>
<reference evidence="9" key="1">
    <citation type="submission" date="2023-03" db="EMBL/GenBank/DDBJ databases">
        <title>Mating type loci evolution in Malassezia.</title>
        <authorList>
            <person name="Coelho M.A."/>
        </authorList>
    </citation>
    <scope>NUCLEOTIDE SEQUENCE</scope>
    <source>
        <strain evidence="9">CBS 9431</strain>
    </source>
</reference>
<evidence type="ECO:0000256" key="4">
    <source>
        <dbReference type="ARBA" id="ARBA00022692"/>
    </source>
</evidence>
<dbReference type="InterPro" id="IPR036259">
    <property type="entry name" value="MFS_trans_sf"/>
</dbReference>
<feature type="transmembrane region" description="Helical" evidence="8">
    <location>
        <begin position="513"/>
        <end position="536"/>
    </location>
</feature>
<evidence type="ECO:0000256" key="2">
    <source>
        <dbReference type="ARBA" id="ARBA00005982"/>
    </source>
</evidence>
<accession>A0AAF0EXZ5</accession>
<dbReference type="AlphaFoldDB" id="A0AAF0EXZ5"/>
<name>A0AAF0EXZ5_9BASI</name>
<evidence type="ECO:0000256" key="5">
    <source>
        <dbReference type="ARBA" id="ARBA00022989"/>
    </source>
</evidence>
<dbReference type="SUPFAM" id="SSF103473">
    <property type="entry name" value="MFS general substrate transporter"/>
    <property type="match status" value="1"/>
</dbReference>
<feature type="transmembrane region" description="Helical" evidence="8">
    <location>
        <begin position="202"/>
        <end position="224"/>
    </location>
</feature>
<proteinExistence type="inferred from homology"/>
<evidence type="ECO:0000256" key="8">
    <source>
        <dbReference type="SAM" id="Phobius"/>
    </source>
</evidence>
<feature type="transmembrane region" description="Helical" evidence="8">
    <location>
        <begin position="571"/>
        <end position="593"/>
    </location>
</feature>
<protein>
    <submittedName>
        <fullName evidence="9">Uncharacterized protein</fullName>
    </submittedName>
</protein>
<dbReference type="EMBL" id="CP119960">
    <property type="protein sequence ID" value="WFD39126.1"/>
    <property type="molecule type" value="Genomic_DNA"/>
</dbReference>
<feature type="region of interest" description="Disordered" evidence="7">
    <location>
        <begin position="614"/>
        <end position="648"/>
    </location>
</feature>
<dbReference type="Pfam" id="PF00854">
    <property type="entry name" value="PTR2"/>
    <property type="match status" value="1"/>
</dbReference>
<feature type="transmembrane region" description="Helical" evidence="8">
    <location>
        <begin position="455"/>
        <end position="477"/>
    </location>
</feature>